<protein>
    <recommendedName>
        <fullName evidence="5">RxLR effector protein</fullName>
    </recommendedName>
</protein>
<dbReference type="PROSITE" id="PS51257">
    <property type="entry name" value="PROKAR_LIPOPROTEIN"/>
    <property type="match status" value="1"/>
</dbReference>
<dbReference type="OrthoDB" id="128409at2759"/>
<dbReference type="Proteomes" id="UP000237271">
    <property type="component" value="Unassembled WGS sequence"/>
</dbReference>
<comment type="domain">
    <text evidence="5">The RxLR-dEER motif acts to carry the protein into the host cell cytoplasm through binding to cell surface phosphatidylinositol-3-phosphate.</text>
</comment>
<organism evidence="6 7">
    <name type="scientific">Phytophthora palmivora</name>
    <dbReference type="NCBI Taxonomy" id="4796"/>
    <lineage>
        <taxon>Eukaryota</taxon>
        <taxon>Sar</taxon>
        <taxon>Stramenopiles</taxon>
        <taxon>Oomycota</taxon>
        <taxon>Peronosporomycetes</taxon>
        <taxon>Peronosporales</taxon>
        <taxon>Peronosporaceae</taxon>
        <taxon>Phytophthora</taxon>
    </lineage>
</organism>
<dbReference type="Pfam" id="PF16810">
    <property type="entry name" value="RXLR"/>
    <property type="match status" value="1"/>
</dbReference>
<feature type="signal peptide" evidence="5">
    <location>
        <begin position="1"/>
        <end position="20"/>
    </location>
</feature>
<keyword evidence="7" id="KW-1185">Reference proteome</keyword>
<gene>
    <name evidence="6" type="ORF">PHPALM_6049</name>
</gene>
<evidence type="ECO:0000256" key="4">
    <source>
        <dbReference type="ARBA" id="ARBA00022729"/>
    </source>
</evidence>
<name>A0A2P4YFV4_9STRA</name>
<dbReference type="InterPro" id="IPR031825">
    <property type="entry name" value="RXLR"/>
</dbReference>
<evidence type="ECO:0000256" key="2">
    <source>
        <dbReference type="ARBA" id="ARBA00010400"/>
    </source>
</evidence>
<comment type="function">
    <text evidence="5">Effector that suppresses plant defense responses during pathogen infection.</text>
</comment>
<evidence type="ECO:0000256" key="3">
    <source>
        <dbReference type="ARBA" id="ARBA00022525"/>
    </source>
</evidence>
<comment type="similarity">
    <text evidence="2 5">Belongs to the RxLR effector family.</text>
</comment>
<keyword evidence="3 5" id="KW-0964">Secreted</keyword>
<comment type="caution">
    <text evidence="6">The sequence shown here is derived from an EMBL/GenBank/DDBJ whole genome shotgun (WGS) entry which is preliminary data.</text>
</comment>
<proteinExistence type="inferred from homology"/>
<evidence type="ECO:0000256" key="1">
    <source>
        <dbReference type="ARBA" id="ARBA00004613"/>
    </source>
</evidence>
<accession>A0A2P4YFV4</accession>
<comment type="subcellular location">
    <subcellularLocation>
        <location evidence="1 5">Secreted</location>
    </subcellularLocation>
</comment>
<evidence type="ECO:0000313" key="7">
    <source>
        <dbReference type="Proteomes" id="UP000237271"/>
    </source>
</evidence>
<sequence>MRSLYVAIVVIALLLACSRAIDDRSLIQTRSKPQPIDYKRSMNVTGKAQDDAQSEERIVGITPKWLTQFRIWKLKREATWQMNKTPEQLQKEMKEANKKLLKEAEEYHSWMAARLTPDEIYIKLGLLKLGDDATTSPNFRRYQAYMEVYTNMAHDVKAKDFTPDYIYEKLGLLKLGDRAMESINFRHYEMYLILWKNNANGVVHAAT</sequence>
<reference evidence="6 7" key="1">
    <citation type="journal article" date="2017" name="Genome Biol. Evol.">
        <title>Phytophthora megakarya and P. palmivora, closely related causal agents of cacao black pod rot, underwent increases in genome sizes and gene numbers by different mechanisms.</title>
        <authorList>
            <person name="Ali S.S."/>
            <person name="Shao J."/>
            <person name="Lary D.J."/>
            <person name="Kronmiller B."/>
            <person name="Shen D."/>
            <person name="Strem M.D."/>
            <person name="Amoako-Attah I."/>
            <person name="Akrofi A.Y."/>
            <person name="Begoude B.A."/>
            <person name="Ten Hoopen G.M."/>
            <person name="Coulibaly K."/>
            <person name="Kebe B.I."/>
            <person name="Melnick R.L."/>
            <person name="Guiltinan M.J."/>
            <person name="Tyler B.M."/>
            <person name="Meinhardt L.W."/>
            <person name="Bailey B.A."/>
        </authorList>
    </citation>
    <scope>NUCLEOTIDE SEQUENCE [LARGE SCALE GENOMIC DNA]</scope>
    <source>
        <strain evidence="7">sbr112.9</strain>
    </source>
</reference>
<evidence type="ECO:0000256" key="5">
    <source>
        <dbReference type="RuleBase" id="RU367124"/>
    </source>
</evidence>
<feature type="chain" id="PRO_5044990334" description="RxLR effector protein" evidence="5">
    <location>
        <begin position="21"/>
        <end position="207"/>
    </location>
</feature>
<dbReference type="AlphaFoldDB" id="A0A2P4YFV4"/>
<evidence type="ECO:0000313" key="6">
    <source>
        <dbReference type="EMBL" id="POM76688.1"/>
    </source>
</evidence>
<dbReference type="EMBL" id="NCKW01003403">
    <property type="protein sequence ID" value="POM76688.1"/>
    <property type="molecule type" value="Genomic_DNA"/>
</dbReference>
<keyword evidence="4 5" id="KW-0732">Signal</keyword>